<dbReference type="PROSITE" id="PS51886">
    <property type="entry name" value="TLDC"/>
    <property type="match status" value="1"/>
</dbReference>
<evidence type="ECO:0000259" key="1">
    <source>
        <dbReference type="PROSITE" id="PS51886"/>
    </source>
</evidence>
<protein>
    <recommendedName>
        <fullName evidence="1">TLDc domain-containing protein</fullName>
    </recommendedName>
</protein>
<dbReference type="InterPro" id="IPR006571">
    <property type="entry name" value="TLDc_dom"/>
</dbReference>
<dbReference type="Proteomes" id="UP000030645">
    <property type="component" value="Unassembled WGS sequence"/>
</dbReference>
<feature type="domain" description="TLDc" evidence="1">
    <location>
        <begin position="148"/>
        <end position="311"/>
    </location>
</feature>
<sequence>MHSLKEKVSEKFSRLFRDSENSSSQNQARPYSNGGKSLTSYFSYIIPSIGFDGSGPDKHQHEFKLIPSLPLRYKSRNLKCQDELLDSHTPCSNTVKEKKETQSDQAKDEILDAKASGGSTSCSEVFEEAVDHLSLQKASLCNLMDESVFISPDLYEFLFSSIPNIVKGCQWVLLYSTLKHGISLRTLIRRSAELSGPCLLIVGDKQGAVFGGLLDCPLKPTAQRKFQGTNQTFVFTTIYGEPRLFRPTGANRYYYLCLDDQLALGAGGNFALCLDGDLLNGTSGPCETFGNMCLAHKPEFELKNVELWGFTHASQYLT</sequence>
<dbReference type="SMART" id="SM00584">
    <property type="entry name" value="TLDc"/>
    <property type="match status" value="1"/>
</dbReference>
<dbReference type="AlphaFoldDB" id="W9QSK0"/>
<reference evidence="3" key="1">
    <citation type="submission" date="2013-01" db="EMBL/GenBank/DDBJ databases">
        <title>Draft Genome Sequence of a Mulberry Tree, Morus notabilis C.K. Schneid.</title>
        <authorList>
            <person name="He N."/>
            <person name="Zhao S."/>
        </authorList>
    </citation>
    <scope>NUCLEOTIDE SEQUENCE</scope>
</reference>
<dbReference type="Pfam" id="PF07534">
    <property type="entry name" value="TLD"/>
    <property type="match status" value="1"/>
</dbReference>
<evidence type="ECO:0000313" key="2">
    <source>
        <dbReference type="EMBL" id="EXB37497.1"/>
    </source>
</evidence>
<dbReference type="PANTHER" id="PTHR23354:SF74">
    <property type="entry name" value="TLD-DOMAIN CONTAINING NUCLEOLAR PROTEIN"/>
    <property type="match status" value="1"/>
</dbReference>
<gene>
    <name evidence="2" type="ORF">L484_005711</name>
</gene>
<dbReference type="OrthoDB" id="26679at2759"/>
<evidence type="ECO:0000313" key="3">
    <source>
        <dbReference type="Proteomes" id="UP000030645"/>
    </source>
</evidence>
<dbReference type="EMBL" id="KE343634">
    <property type="protein sequence ID" value="EXB37497.1"/>
    <property type="molecule type" value="Genomic_DNA"/>
</dbReference>
<accession>W9QSK0</accession>
<organism evidence="2 3">
    <name type="scientific">Morus notabilis</name>
    <dbReference type="NCBI Taxonomy" id="981085"/>
    <lineage>
        <taxon>Eukaryota</taxon>
        <taxon>Viridiplantae</taxon>
        <taxon>Streptophyta</taxon>
        <taxon>Embryophyta</taxon>
        <taxon>Tracheophyta</taxon>
        <taxon>Spermatophyta</taxon>
        <taxon>Magnoliopsida</taxon>
        <taxon>eudicotyledons</taxon>
        <taxon>Gunneridae</taxon>
        <taxon>Pentapetalae</taxon>
        <taxon>rosids</taxon>
        <taxon>fabids</taxon>
        <taxon>Rosales</taxon>
        <taxon>Moraceae</taxon>
        <taxon>Moreae</taxon>
        <taxon>Morus</taxon>
    </lineage>
</organism>
<dbReference type="eggNOG" id="KOG2372">
    <property type="taxonomic scope" value="Eukaryota"/>
</dbReference>
<dbReference type="KEGG" id="mnt:21389167"/>
<name>W9QSK0_9ROSA</name>
<proteinExistence type="predicted"/>
<dbReference type="PANTHER" id="PTHR23354">
    <property type="entry name" value="NUCLEOLAR PROTEIN 7/ESTROGEN RECEPTOR COACTIVATOR-RELATED"/>
    <property type="match status" value="1"/>
</dbReference>
<keyword evidence="3" id="KW-1185">Reference proteome</keyword>